<feature type="transmembrane region" description="Helical" evidence="5">
    <location>
        <begin position="346"/>
        <end position="365"/>
    </location>
</feature>
<keyword evidence="3 5" id="KW-1133">Transmembrane helix</keyword>
<evidence type="ECO:0000313" key="8">
    <source>
        <dbReference type="Proteomes" id="UP000254875"/>
    </source>
</evidence>
<feature type="transmembrane region" description="Helical" evidence="5">
    <location>
        <begin position="281"/>
        <end position="304"/>
    </location>
</feature>
<evidence type="ECO:0000256" key="5">
    <source>
        <dbReference type="SAM" id="Phobius"/>
    </source>
</evidence>
<dbReference type="AlphaFoldDB" id="A0A370N926"/>
<dbReference type="InterPro" id="IPR036259">
    <property type="entry name" value="MFS_trans_sf"/>
</dbReference>
<evidence type="ECO:0000256" key="3">
    <source>
        <dbReference type="ARBA" id="ARBA00022989"/>
    </source>
</evidence>
<organism evidence="7 8">
    <name type="scientific">Paraburkholderia lacunae</name>
    <dbReference type="NCBI Taxonomy" id="2211104"/>
    <lineage>
        <taxon>Bacteria</taxon>
        <taxon>Pseudomonadati</taxon>
        <taxon>Pseudomonadota</taxon>
        <taxon>Betaproteobacteria</taxon>
        <taxon>Burkholderiales</taxon>
        <taxon>Burkholderiaceae</taxon>
        <taxon>Paraburkholderia</taxon>
    </lineage>
</organism>
<proteinExistence type="predicted"/>
<feature type="transmembrane region" description="Helical" evidence="5">
    <location>
        <begin position="182"/>
        <end position="202"/>
    </location>
</feature>
<keyword evidence="8" id="KW-1185">Reference proteome</keyword>
<dbReference type="CDD" id="cd17321">
    <property type="entry name" value="MFS_MMR_MDR_like"/>
    <property type="match status" value="1"/>
</dbReference>
<dbReference type="GO" id="GO:0016020">
    <property type="term" value="C:membrane"/>
    <property type="evidence" value="ECO:0007669"/>
    <property type="project" value="UniProtKB-SubCell"/>
</dbReference>
<dbReference type="EMBL" id="QHKS01000008">
    <property type="protein sequence ID" value="RDK02055.1"/>
    <property type="molecule type" value="Genomic_DNA"/>
</dbReference>
<feature type="transmembrane region" description="Helical" evidence="5">
    <location>
        <begin position="117"/>
        <end position="138"/>
    </location>
</feature>
<feature type="transmembrane region" description="Helical" evidence="5">
    <location>
        <begin position="25"/>
        <end position="48"/>
    </location>
</feature>
<dbReference type="Proteomes" id="UP000254875">
    <property type="component" value="Unassembled WGS sequence"/>
</dbReference>
<protein>
    <submittedName>
        <fullName evidence="7">MFS transporter</fullName>
    </submittedName>
</protein>
<dbReference type="SUPFAM" id="SSF103473">
    <property type="entry name" value="MFS general substrate transporter"/>
    <property type="match status" value="1"/>
</dbReference>
<dbReference type="Pfam" id="PF07690">
    <property type="entry name" value="MFS_1"/>
    <property type="match status" value="1"/>
</dbReference>
<dbReference type="GO" id="GO:0022857">
    <property type="term" value="F:transmembrane transporter activity"/>
    <property type="evidence" value="ECO:0007669"/>
    <property type="project" value="InterPro"/>
</dbReference>
<feature type="transmembrane region" description="Helical" evidence="5">
    <location>
        <begin position="91"/>
        <end position="111"/>
    </location>
</feature>
<keyword evidence="4 5" id="KW-0472">Membrane</keyword>
<feature type="transmembrane region" description="Helical" evidence="5">
    <location>
        <begin position="54"/>
        <end position="79"/>
    </location>
</feature>
<dbReference type="PANTHER" id="PTHR42718:SF40">
    <property type="entry name" value="METHYLENOMYCIN A RESISTANCE PROTEIN"/>
    <property type="match status" value="1"/>
</dbReference>
<dbReference type="Gene3D" id="1.20.1250.20">
    <property type="entry name" value="MFS general substrate transporter like domains"/>
    <property type="match status" value="1"/>
</dbReference>
<name>A0A370N926_9BURK</name>
<evidence type="ECO:0000313" key="7">
    <source>
        <dbReference type="EMBL" id="RDK02055.1"/>
    </source>
</evidence>
<feature type="transmembrane region" description="Helical" evidence="5">
    <location>
        <begin position="371"/>
        <end position="393"/>
    </location>
</feature>
<gene>
    <name evidence="7" type="ORF">DLM46_13995</name>
</gene>
<dbReference type="InterPro" id="IPR020846">
    <property type="entry name" value="MFS_dom"/>
</dbReference>
<dbReference type="OrthoDB" id="9807274at2"/>
<evidence type="ECO:0000259" key="6">
    <source>
        <dbReference type="PROSITE" id="PS50850"/>
    </source>
</evidence>
<feature type="domain" description="Major facilitator superfamily (MFS) profile" evidence="6">
    <location>
        <begin position="26"/>
        <end position="468"/>
    </location>
</feature>
<dbReference type="PROSITE" id="PS50850">
    <property type="entry name" value="MFS"/>
    <property type="match status" value="1"/>
</dbReference>
<comment type="caution">
    <text evidence="7">The sequence shown here is derived from an EMBL/GenBank/DDBJ whole genome shotgun (WGS) entry which is preliminary data.</text>
</comment>
<reference evidence="8" key="1">
    <citation type="submission" date="2018-05" db="EMBL/GenBank/DDBJ databases">
        <authorList>
            <person name="Feng T."/>
        </authorList>
    </citation>
    <scope>NUCLEOTIDE SEQUENCE [LARGE SCALE GENOMIC DNA]</scope>
    <source>
        <strain evidence="8">S27</strain>
    </source>
</reference>
<feature type="transmembrane region" description="Helical" evidence="5">
    <location>
        <begin position="316"/>
        <end position="334"/>
    </location>
</feature>
<feature type="transmembrane region" description="Helical" evidence="5">
    <location>
        <begin position="439"/>
        <end position="465"/>
    </location>
</feature>
<dbReference type="RefSeq" id="WP_115101357.1">
    <property type="nucleotide sequence ID" value="NZ_QHKS01000008.1"/>
</dbReference>
<feature type="transmembrane region" description="Helical" evidence="5">
    <location>
        <begin position="150"/>
        <end position="170"/>
    </location>
</feature>
<dbReference type="PANTHER" id="PTHR42718">
    <property type="entry name" value="MAJOR FACILITATOR SUPERFAMILY MULTIDRUG TRANSPORTER MFSC"/>
    <property type="match status" value="1"/>
</dbReference>
<evidence type="ECO:0000256" key="2">
    <source>
        <dbReference type="ARBA" id="ARBA00022692"/>
    </source>
</evidence>
<dbReference type="InterPro" id="IPR011701">
    <property type="entry name" value="MFS"/>
</dbReference>
<feature type="transmembrane region" description="Helical" evidence="5">
    <location>
        <begin position="414"/>
        <end position="433"/>
    </location>
</feature>
<feature type="transmembrane region" description="Helical" evidence="5">
    <location>
        <begin position="244"/>
        <end position="261"/>
    </location>
</feature>
<evidence type="ECO:0000256" key="1">
    <source>
        <dbReference type="ARBA" id="ARBA00004141"/>
    </source>
</evidence>
<keyword evidence="2 5" id="KW-0812">Transmembrane</keyword>
<comment type="subcellular location">
    <subcellularLocation>
        <location evidence="1">Membrane</location>
        <topology evidence="1">Multi-pass membrane protein</topology>
    </subcellularLocation>
</comment>
<evidence type="ECO:0000256" key="4">
    <source>
        <dbReference type="ARBA" id="ARBA00023136"/>
    </source>
</evidence>
<dbReference type="Gene3D" id="1.20.1720.10">
    <property type="entry name" value="Multidrug resistance protein D"/>
    <property type="match status" value="1"/>
</dbReference>
<sequence>MTECTVAQPPVAQADETRSAKRPRLTLALVASGMFMAVLDTTIVNVALPAMHATLGASVGGLAWIVDAYTLSFAALILAGGIASDRFGAKAVYLWGLALFVAASAACGLAPNVGALVAARFVQGSGAALFLPASLAIVRSTFDDPVERGRAIAAWAGIASVAAAVGPVFGGMLVEGFGWRSAFLINVPTGLIAFAGAAIIVRHSLRSVGRRFDWGGQLASIVALAALCFAAIELPSRGIAAREVWGAALLAVLATFVLVAVERRAHDPIVPVAWFSNRLFVAMNVMGTLVYVGYFGLLFMLSLYLHGEFGFNARQIGLTLLPLAGSLSLGNVLVGKLHGRFTATQFMTTGLALAAVAVPAMATSLEWRAPWAVTYAAMAVFGGGTALSVPPMISTVLEQVPGELAGVASGVLNALRQAGGLLGVAMAGAATILAPQVSIALWVVAGLGLATYAIAAALATFAAFAPGKAHR</sequence>
<accession>A0A370N926</accession>
<feature type="transmembrane region" description="Helical" evidence="5">
    <location>
        <begin position="214"/>
        <end position="232"/>
    </location>
</feature>